<reference evidence="2 3" key="2">
    <citation type="submission" date="2024-05" db="EMBL/GenBank/DDBJ databases">
        <authorList>
            <person name="Chen Y."/>
            <person name="Shah S."/>
            <person name="Dougan E. K."/>
            <person name="Thang M."/>
            <person name="Chan C."/>
        </authorList>
    </citation>
    <scope>NUCLEOTIDE SEQUENCE [LARGE SCALE GENOMIC DNA]</scope>
</reference>
<dbReference type="EMBL" id="CAMXCT030000286">
    <property type="protein sequence ID" value="CAL4763964.1"/>
    <property type="molecule type" value="Genomic_DNA"/>
</dbReference>
<name>A0A9P1BNK3_9DINO</name>
<sequence>MALQRRLQIQLELFVDLAGNAGSGSGSGDAQLVFQVQELQAQSMKDLMLLNSIPMDGETMVPRETVTFFCFQR</sequence>
<evidence type="ECO:0000313" key="2">
    <source>
        <dbReference type="EMBL" id="CAL4763964.1"/>
    </source>
</evidence>
<dbReference type="EMBL" id="CAMXCT020000286">
    <property type="protein sequence ID" value="CAL1130027.1"/>
    <property type="molecule type" value="Genomic_DNA"/>
</dbReference>
<gene>
    <name evidence="1" type="ORF">C1SCF055_LOCUS4855</name>
</gene>
<dbReference type="EMBL" id="CAMXCT010000286">
    <property type="protein sequence ID" value="CAI3976652.1"/>
    <property type="molecule type" value="Genomic_DNA"/>
</dbReference>
<reference evidence="1" key="1">
    <citation type="submission" date="2022-10" db="EMBL/GenBank/DDBJ databases">
        <authorList>
            <person name="Chen Y."/>
            <person name="Dougan E. K."/>
            <person name="Chan C."/>
            <person name="Rhodes N."/>
            <person name="Thang M."/>
        </authorList>
    </citation>
    <scope>NUCLEOTIDE SEQUENCE</scope>
</reference>
<proteinExistence type="predicted"/>
<dbReference type="AlphaFoldDB" id="A0A9P1BNK3"/>
<protein>
    <submittedName>
        <fullName evidence="1">Uncharacterized protein</fullName>
    </submittedName>
</protein>
<dbReference type="Proteomes" id="UP001152797">
    <property type="component" value="Unassembled WGS sequence"/>
</dbReference>
<comment type="caution">
    <text evidence="1">The sequence shown here is derived from an EMBL/GenBank/DDBJ whole genome shotgun (WGS) entry which is preliminary data.</text>
</comment>
<evidence type="ECO:0000313" key="3">
    <source>
        <dbReference type="Proteomes" id="UP001152797"/>
    </source>
</evidence>
<evidence type="ECO:0000313" key="1">
    <source>
        <dbReference type="EMBL" id="CAI3976652.1"/>
    </source>
</evidence>
<keyword evidence="3" id="KW-1185">Reference proteome</keyword>
<accession>A0A9P1BNK3</accession>
<organism evidence="1">
    <name type="scientific">Cladocopium goreaui</name>
    <dbReference type="NCBI Taxonomy" id="2562237"/>
    <lineage>
        <taxon>Eukaryota</taxon>
        <taxon>Sar</taxon>
        <taxon>Alveolata</taxon>
        <taxon>Dinophyceae</taxon>
        <taxon>Suessiales</taxon>
        <taxon>Symbiodiniaceae</taxon>
        <taxon>Cladocopium</taxon>
    </lineage>
</organism>